<evidence type="ECO:0000313" key="8">
    <source>
        <dbReference type="EMBL" id="KAK4803988.1"/>
    </source>
</evidence>
<sequence length="347" mass="38377">MAVQAQYPSNVLLLDRNVQGGGQDYSSQPRPREIFLDQSHAMANNGGMGINHRKRGREICGGAAAADNNINIIGSSSSMNFYSLSLQPQQPSQLVELSQLHNNSVSTGLHLSFSDQQNHNHHRLNNWNHPQQQQQQQQNAVGNSSAMLSLLNEDLAAHVRQQSEEIDQFLRVQGEQLRRALAEKWHRHYRALLGSAEESLSRRLREKEAEVEKAMRRNAELQARAAQLGAETQLWQAKAKSHEAAVASLRGHIQQALMGAAAHNRKVDSCGAAASEVHAAEDAESAYVDPDRPSLSEPSCKGCRRRTATVLLLPCRHLSVCRECERVAHVCPLCSCVRSSGIEVYLP</sequence>
<dbReference type="EMBL" id="JAXQNO010000001">
    <property type="protein sequence ID" value="KAK4803988.1"/>
    <property type="molecule type" value="Genomic_DNA"/>
</dbReference>
<keyword evidence="1" id="KW-0479">Metal-binding</keyword>
<evidence type="ECO:0000256" key="4">
    <source>
        <dbReference type="PROSITE-ProRule" id="PRU00175"/>
    </source>
</evidence>
<protein>
    <recommendedName>
        <fullName evidence="7">RING-type domain-containing protein</fullName>
    </recommendedName>
</protein>
<dbReference type="Proteomes" id="UP001346149">
    <property type="component" value="Unassembled WGS sequence"/>
</dbReference>
<accession>A0AAN7RPN5</accession>
<proteinExistence type="predicted"/>
<evidence type="ECO:0000256" key="6">
    <source>
        <dbReference type="SAM" id="MobiDB-lite"/>
    </source>
</evidence>
<dbReference type="Pfam" id="PF13920">
    <property type="entry name" value="zf-C3HC4_3"/>
    <property type="match status" value="1"/>
</dbReference>
<dbReference type="GO" id="GO:0008270">
    <property type="term" value="F:zinc ion binding"/>
    <property type="evidence" value="ECO:0007669"/>
    <property type="project" value="UniProtKB-KW"/>
</dbReference>
<dbReference type="FunFam" id="3.30.40.10:FF:000239">
    <property type="entry name" value="probable BOI-related E3 ubiquitin-protein ligase 2"/>
    <property type="match status" value="1"/>
</dbReference>
<evidence type="ECO:0000313" key="9">
    <source>
        <dbReference type="Proteomes" id="UP001346149"/>
    </source>
</evidence>
<evidence type="ECO:0000256" key="2">
    <source>
        <dbReference type="ARBA" id="ARBA00022771"/>
    </source>
</evidence>
<name>A0AAN7RPN5_TRANT</name>
<keyword evidence="2 4" id="KW-0863">Zinc-finger</keyword>
<evidence type="ECO:0000256" key="1">
    <source>
        <dbReference type="ARBA" id="ARBA00022723"/>
    </source>
</evidence>
<evidence type="ECO:0000259" key="7">
    <source>
        <dbReference type="PROSITE" id="PS50089"/>
    </source>
</evidence>
<dbReference type="GO" id="GO:0004842">
    <property type="term" value="F:ubiquitin-protein transferase activity"/>
    <property type="evidence" value="ECO:0007669"/>
    <property type="project" value="TreeGrafter"/>
</dbReference>
<dbReference type="InterPro" id="IPR001841">
    <property type="entry name" value="Znf_RING"/>
</dbReference>
<dbReference type="CDD" id="cd16649">
    <property type="entry name" value="mRING-HC-C3HC5_CGRF1-like"/>
    <property type="match status" value="1"/>
</dbReference>
<organism evidence="8 9">
    <name type="scientific">Trapa natans</name>
    <name type="common">Water chestnut</name>
    <dbReference type="NCBI Taxonomy" id="22666"/>
    <lineage>
        <taxon>Eukaryota</taxon>
        <taxon>Viridiplantae</taxon>
        <taxon>Streptophyta</taxon>
        <taxon>Embryophyta</taxon>
        <taxon>Tracheophyta</taxon>
        <taxon>Spermatophyta</taxon>
        <taxon>Magnoliopsida</taxon>
        <taxon>eudicotyledons</taxon>
        <taxon>Gunneridae</taxon>
        <taxon>Pentapetalae</taxon>
        <taxon>rosids</taxon>
        <taxon>malvids</taxon>
        <taxon>Myrtales</taxon>
        <taxon>Lythraceae</taxon>
        <taxon>Trapa</taxon>
    </lineage>
</organism>
<keyword evidence="3" id="KW-0862">Zinc</keyword>
<gene>
    <name evidence="8" type="ORF">SAY86_003805</name>
</gene>
<dbReference type="PANTHER" id="PTHR42647:SF5">
    <property type="entry name" value="SBP (S-RIBONUCLEASE BINDING PROTEIN) FAMILY PROTEIN"/>
    <property type="match status" value="1"/>
</dbReference>
<dbReference type="PANTHER" id="PTHR42647">
    <property type="entry name" value="SBP (S-RIBONUCLEASE BINDING PROTEIN) FAMILY PROTEIN"/>
    <property type="match status" value="1"/>
</dbReference>
<dbReference type="InterPro" id="IPR013083">
    <property type="entry name" value="Znf_RING/FYVE/PHD"/>
</dbReference>
<feature type="domain" description="RING-type" evidence="7">
    <location>
        <begin position="300"/>
        <end position="335"/>
    </location>
</feature>
<keyword evidence="5" id="KW-0175">Coiled coil</keyword>
<dbReference type="AlphaFoldDB" id="A0AAN7RPN5"/>
<feature type="coiled-coil region" evidence="5">
    <location>
        <begin position="197"/>
        <end position="231"/>
    </location>
</feature>
<evidence type="ECO:0000256" key="3">
    <source>
        <dbReference type="ARBA" id="ARBA00022833"/>
    </source>
</evidence>
<reference evidence="8 9" key="1">
    <citation type="journal article" date="2023" name="Hortic Res">
        <title>Pangenome of water caltrop reveals structural variations and asymmetric subgenome divergence after allopolyploidization.</title>
        <authorList>
            <person name="Zhang X."/>
            <person name="Chen Y."/>
            <person name="Wang L."/>
            <person name="Yuan Y."/>
            <person name="Fang M."/>
            <person name="Shi L."/>
            <person name="Lu R."/>
            <person name="Comes H.P."/>
            <person name="Ma Y."/>
            <person name="Chen Y."/>
            <person name="Huang G."/>
            <person name="Zhou Y."/>
            <person name="Zheng Z."/>
            <person name="Qiu Y."/>
        </authorList>
    </citation>
    <scope>NUCLEOTIDE SEQUENCE [LARGE SCALE GENOMIC DNA]</scope>
    <source>
        <strain evidence="8">F231</strain>
    </source>
</reference>
<dbReference type="Gene3D" id="3.30.40.10">
    <property type="entry name" value="Zinc/RING finger domain, C3HC4 (zinc finger)"/>
    <property type="match status" value="1"/>
</dbReference>
<dbReference type="PROSITE" id="PS50089">
    <property type="entry name" value="ZF_RING_2"/>
    <property type="match status" value="1"/>
</dbReference>
<feature type="region of interest" description="Disordered" evidence="6">
    <location>
        <begin position="118"/>
        <end position="143"/>
    </location>
</feature>
<keyword evidence="9" id="KW-1185">Reference proteome</keyword>
<dbReference type="PIRSF" id="PIRSF036836">
    <property type="entry name" value="RNase_bind_SBP1"/>
    <property type="match status" value="1"/>
</dbReference>
<evidence type="ECO:0000256" key="5">
    <source>
        <dbReference type="SAM" id="Coils"/>
    </source>
</evidence>
<comment type="caution">
    <text evidence="8">The sequence shown here is derived from an EMBL/GenBank/DDBJ whole genome shotgun (WGS) entry which is preliminary data.</text>
</comment>
<feature type="compositionally biased region" description="Low complexity" evidence="6">
    <location>
        <begin position="125"/>
        <end position="138"/>
    </location>
</feature>